<feature type="region of interest" description="Disordered" evidence="1">
    <location>
        <begin position="1"/>
        <end position="28"/>
    </location>
</feature>
<keyword evidence="3" id="KW-1185">Reference proteome</keyword>
<accession>A0ABN9C100</accession>
<sequence>PLAARNVNHQVPAGDSLPPPSNRRAKLTEERPVCNQHWSLSSQQGHAAVCFYQHVSLVKQTQHIM</sequence>
<evidence type="ECO:0000313" key="3">
    <source>
        <dbReference type="Proteomes" id="UP001162483"/>
    </source>
</evidence>
<reference evidence="2" key="1">
    <citation type="submission" date="2023-05" db="EMBL/GenBank/DDBJ databases">
        <authorList>
            <person name="Stuckert A."/>
        </authorList>
    </citation>
    <scope>NUCLEOTIDE SEQUENCE</scope>
</reference>
<dbReference type="EMBL" id="CATNWA010007260">
    <property type="protein sequence ID" value="CAI9553674.1"/>
    <property type="molecule type" value="Genomic_DNA"/>
</dbReference>
<protein>
    <submittedName>
        <fullName evidence="2">Uncharacterized protein</fullName>
    </submittedName>
</protein>
<evidence type="ECO:0000256" key="1">
    <source>
        <dbReference type="SAM" id="MobiDB-lite"/>
    </source>
</evidence>
<feature type="non-terminal residue" evidence="2">
    <location>
        <position position="1"/>
    </location>
</feature>
<dbReference type="Proteomes" id="UP001162483">
    <property type="component" value="Unassembled WGS sequence"/>
</dbReference>
<name>A0ABN9C100_9NEOB</name>
<gene>
    <name evidence="2" type="ORF">SPARVUS_LOCUS4081004</name>
</gene>
<proteinExistence type="predicted"/>
<evidence type="ECO:0000313" key="2">
    <source>
        <dbReference type="EMBL" id="CAI9553674.1"/>
    </source>
</evidence>
<organism evidence="2 3">
    <name type="scientific">Staurois parvus</name>
    <dbReference type="NCBI Taxonomy" id="386267"/>
    <lineage>
        <taxon>Eukaryota</taxon>
        <taxon>Metazoa</taxon>
        <taxon>Chordata</taxon>
        <taxon>Craniata</taxon>
        <taxon>Vertebrata</taxon>
        <taxon>Euteleostomi</taxon>
        <taxon>Amphibia</taxon>
        <taxon>Batrachia</taxon>
        <taxon>Anura</taxon>
        <taxon>Neobatrachia</taxon>
        <taxon>Ranoidea</taxon>
        <taxon>Ranidae</taxon>
        <taxon>Staurois</taxon>
    </lineage>
</organism>
<comment type="caution">
    <text evidence="2">The sequence shown here is derived from an EMBL/GenBank/DDBJ whole genome shotgun (WGS) entry which is preliminary data.</text>
</comment>